<dbReference type="AlphaFoldDB" id="A0A840Y912"/>
<keyword evidence="5" id="KW-0547">Nucleotide-binding</keyword>
<dbReference type="SUPFAM" id="SSF55874">
    <property type="entry name" value="ATPase domain of HSP90 chaperone/DNA topoisomerase II/histidine kinase"/>
    <property type="match status" value="1"/>
</dbReference>
<evidence type="ECO:0000256" key="7">
    <source>
        <dbReference type="ARBA" id="ARBA00022840"/>
    </source>
</evidence>
<dbReference type="NCBIfam" id="TIGR00229">
    <property type="entry name" value="sensory_box"/>
    <property type="match status" value="1"/>
</dbReference>
<dbReference type="EMBL" id="JACIJF010000002">
    <property type="protein sequence ID" value="MBB5709827.1"/>
    <property type="molecule type" value="Genomic_DNA"/>
</dbReference>
<evidence type="ECO:0000259" key="11">
    <source>
        <dbReference type="PROSITE" id="PS50113"/>
    </source>
</evidence>
<dbReference type="Gene3D" id="3.30.450.20">
    <property type="entry name" value="PAS domain"/>
    <property type="match status" value="1"/>
</dbReference>
<feature type="transmembrane region" description="Helical" evidence="9">
    <location>
        <begin position="110"/>
        <end position="127"/>
    </location>
</feature>
<dbReference type="SUPFAM" id="SSF55785">
    <property type="entry name" value="PYP-like sensor domain (PAS domain)"/>
    <property type="match status" value="1"/>
</dbReference>
<accession>A0A840Y912</accession>
<dbReference type="InterPro" id="IPR000700">
    <property type="entry name" value="PAS-assoc_C"/>
</dbReference>
<sequence length="528" mass="56786">MFDLSPSVARTRQPLRSWLEAAMHRDGFATRWVALAKLGLASLLALGVFALDILSPLQGAVAVLYTVVVLAVAREQRRDVVHAAGVACAALAILGYWISHGHDALGSPAMRLAVSLVAIATTALLCARQITAAAERRRADARYGTIFNATGFPIWESDWSAGYAMLRAGEVSSLNLVQRAAAASFIRDANQAVATLFGYADRAELVGTGILRHQTATSQTAQVRIFDKLFRDEAPIEEEVQFVTTTGESIDVVLRVTLPPDHEGWKRVLITALDVTQRNRAQAKLAESQAELTHMARITTLGQLAASIAHEVNQPLSAIITYAKSGTRWLAREAPEAREVADCLTHIAANGTRAADVIARIRDLARKAEAQQEVVQIAPLIADTLAILDRDLSGGEVTMRVTLPAELPDVRGDRVQLQQVLMNLLLNAKEAMADTPAARRMLCVDGSSDGTHALIEVSDCGMGLGGTHPENLFRPFFTTKQEGMGMGLSICRSIAEQHGGTLTAASNAEDGATFSLRLPILQKERIAA</sequence>
<evidence type="ECO:0000256" key="2">
    <source>
        <dbReference type="ARBA" id="ARBA00012438"/>
    </source>
</evidence>
<dbReference type="PANTHER" id="PTHR43065:SF10">
    <property type="entry name" value="PEROXIDE STRESS-ACTIVATED HISTIDINE KINASE MAK3"/>
    <property type="match status" value="1"/>
</dbReference>
<dbReference type="InterPro" id="IPR003661">
    <property type="entry name" value="HisK_dim/P_dom"/>
</dbReference>
<name>A0A840Y912_9SPHN</name>
<keyword evidence="9" id="KW-0472">Membrane</keyword>
<feature type="domain" description="Histidine kinase" evidence="10">
    <location>
        <begin position="307"/>
        <end position="522"/>
    </location>
</feature>
<keyword evidence="3" id="KW-0597">Phosphoprotein</keyword>
<dbReference type="InterPro" id="IPR035965">
    <property type="entry name" value="PAS-like_dom_sf"/>
</dbReference>
<dbReference type="PROSITE" id="PS50113">
    <property type="entry name" value="PAC"/>
    <property type="match status" value="1"/>
</dbReference>
<dbReference type="InterPro" id="IPR036097">
    <property type="entry name" value="HisK_dim/P_sf"/>
</dbReference>
<dbReference type="Gene3D" id="3.30.565.10">
    <property type="entry name" value="Histidine kinase-like ATPase, C-terminal domain"/>
    <property type="match status" value="1"/>
</dbReference>
<dbReference type="Proteomes" id="UP000527143">
    <property type="component" value="Unassembled WGS sequence"/>
</dbReference>
<dbReference type="PRINTS" id="PR00344">
    <property type="entry name" value="BCTRLSENSOR"/>
</dbReference>
<dbReference type="CDD" id="cd00082">
    <property type="entry name" value="HisKA"/>
    <property type="match status" value="1"/>
</dbReference>
<dbReference type="EC" id="2.7.13.3" evidence="2"/>
<evidence type="ECO:0000256" key="5">
    <source>
        <dbReference type="ARBA" id="ARBA00022741"/>
    </source>
</evidence>
<dbReference type="CDD" id="cd00130">
    <property type="entry name" value="PAS"/>
    <property type="match status" value="1"/>
</dbReference>
<dbReference type="PANTHER" id="PTHR43065">
    <property type="entry name" value="SENSOR HISTIDINE KINASE"/>
    <property type="match status" value="1"/>
</dbReference>
<dbReference type="SUPFAM" id="SSF47384">
    <property type="entry name" value="Homodimeric domain of signal transducing histidine kinase"/>
    <property type="match status" value="1"/>
</dbReference>
<dbReference type="InterPro" id="IPR000014">
    <property type="entry name" value="PAS"/>
</dbReference>
<evidence type="ECO:0000313" key="13">
    <source>
        <dbReference type="Proteomes" id="UP000527143"/>
    </source>
</evidence>
<dbReference type="Pfam" id="PF02518">
    <property type="entry name" value="HATPase_c"/>
    <property type="match status" value="1"/>
</dbReference>
<dbReference type="InterPro" id="IPR005467">
    <property type="entry name" value="His_kinase_dom"/>
</dbReference>
<keyword evidence="6" id="KW-0418">Kinase</keyword>
<proteinExistence type="predicted"/>
<keyword evidence="8" id="KW-0902">Two-component regulatory system</keyword>
<dbReference type="Pfam" id="PF00512">
    <property type="entry name" value="HisKA"/>
    <property type="match status" value="1"/>
</dbReference>
<keyword evidence="9" id="KW-0812">Transmembrane</keyword>
<evidence type="ECO:0000256" key="8">
    <source>
        <dbReference type="ARBA" id="ARBA00023012"/>
    </source>
</evidence>
<evidence type="ECO:0000256" key="4">
    <source>
        <dbReference type="ARBA" id="ARBA00022679"/>
    </source>
</evidence>
<evidence type="ECO:0000259" key="10">
    <source>
        <dbReference type="PROSITE" id="PS50109"/>
    </source>
</evidence>
<dbReference type="InterPro" id="IPR004358">
    <property type="entry name" value="Sig_transdc_His_kin-like_C"/>
</dbReference>
<organism evidence="12 13">
    <name type="scientific">Sphingomonas xinjiangensis</name>
    <dbReference type="NCBI Taxonomy" id="643568"/>
    <lineage>
        <taxon>Bacteria</taxon>
        <taxon>Pseudomonadati</taxon>
        <taxon>Pseudomonadota</taxon>
        <taxon>Alphaproteobacteria</taxon>
        <taxon>Sphingomonadales</taxon>
        <taxon>Sphingomonadaceae</taxon>
        <taxon>Sphingomonas</taxon>
    </lineage>
</organism>
<dbReference type="GO" id="GO:0005524">
    <property type="term" value="F:ATP binding"/>
    <property type="evidence" value="ECO:0007669"/>
    <property type="project" value="UniProtKB-KW"/>
</dbReference>
<keyword evidence="13" id="KW-1185">Reference proteome</keyword>
<evidence type="ECO:0000256" key="1">
    <source>
        <dbReference type="ARBA" id="ARBA00000085"/>
    </source>
</evidence>
<dbReference type="PROSITE" id="PS50109">
    <property type="entry name" value="HIS_KIN"/>
    <property type="match status" value="1"/>
</dbReference>
<dbReference type="SMART" id="SM00387">
    <property type="entry name" value="HATPase_c"/>
    <property type="match status" value="1"/>
</dbReference>
<evidence type="ECO:0000313" key="12">
    <source>
        <dbReference type="EMBL" id="MBB5709827.1"/>
    </source>
</evidence>
<dbReference type="SMART" id="SM00388">
    <property type="entry name" value="HisKA"/>
    <property type="match status" value="1"/>
</dbReference>
<dbReference type="InterPro" id="IPR003594">
    <property type="entry name" value="HATPase_dom"/>
</dbReference>
<dbReference type="RefSeq" id="WP_184085126.1">
    <property type="nucleotide sequence ID" value="NZ_JACIJF010000002.1"/>
</dbReference>
<feature type="domain" description="PAC" evidence="11">
    <location>
        <begin position="236"/>
        <end position="287"/>
    </location>
</feature>
<dbReference type="InterPro" id="IPR036890">
    <property type="entry name" value="HATPase_C_sf"/>
</dbReference>
<gene>
    <name evidence="12" type="ORF">FHT02_001049</name>
</gene>
<feature type="transmembrane region" description="Helical" evidence="9">
    <location>
        <begin position="57"/>
        <end position="73"/>
    </location>
</feature>
<keyword evidence="9" id="KW-1133">Transmembrane helix</keyword>
<comment type="catalytic activity">
    <reaction evidence="1">
        <text>ATP + protein L-histidine = ADP + protein N-phospho-L-histidine.</text>
        <dbReference type="EC" id="2.7.13.3"/>
    </reaction>
</comment>
<comment type="caution">
    <text evidence="12">The sequence shown here is derived from an EMBL/GenBank/DDBJ whole genome shotgun (WGS) entry which is preliminary data.</text>
</comment>
<evidence type="ECO:0000256" key="6">
    <source>
        <dbReference type="ARBA" id="ARBA00022777"/>
    </source>
</evidence>
<evidence type="ECO:0000256" key="3">
    <source>
        <dbReference type="ARBA" id="ARBA00022553"/>
    </source>
</evidence>
<dbReference type="Gene3D" id="1.10.287.130">
    <property type="match status" value="1"/>
</dbReference>
<reference evidence="12 13" key="1">
    <citation type="submission" date="2020-08" db="EMBL/GenBank/DDBJ databases">
        <title>Genomic Encyclopedia of Type Strains, Phase IV (KMG-IV): sequencing the most valuable type-strain genomes for metagenomic binning, comparative biology and taxonomic classification.</title>
        <authorList>
            <person name="Goeker M."/>
        </authorList>
    </citation>
    <scope>NUCLEOTIDE SEQUENCE [LARGE SCALE GENOMIC DNA]</scope>
    <source>
        <strain evidence="12 13">DSM 26736</strain>
    </source>
</reference>
<evidence type="ECO:0000256" key="9">
    <source>
        <dbReference type="SAM" id="Phobius"/>
    </source>
</evidence>
<dbReference type="GO" id="GO:0000155">
    <property type="term" value="F:phosphorelay sensor kinase activity"/>
    <property type="evidence" value="ECO:0007669"/>
    <property type="project" value="InterPro"/>
</dbReference>
<protein>
    <recommendedName>
        <fullName evidence="2">histidine kinase</fullName>
        <ecNumber evidence="2">2.7.13.3</ecNumber>
    </recommendedName>
</protein>
<feature type="transmembrane region" description="Helical" evidence="9">
    <location>
        <begin position="80"/>
        <end position="98"/>
    </location>
</feature>
<keyword evidence="4" id="KW-0808">Transferase</keyword>
<feature type="transmembrane region" description="Helical" evidence="9">
    <location>
        <begin position="32"/>
        <end position="51"/>
    </location>
</feature>
<keyword evidence="7" id="KW-0067">ATP-binding</keyword>